<dbReference type="Pfam" id="PF00931">
    <property type="entry name" value="NB-ARC"/>
    <property type="match status" value="1"/>
</dbReference>
<feature type="domain" description="Disease resistance N-terminal" evidence="8">
    <location>
        <begin position="14"/>
        <end position="96"/>
    </location>
</feature>
<keyword evidence="4" id="KW-0547">Nucleotide-binding</keyword>
<accession>A0AAV5DQR7</accession>
<dbReference type="CDD" id="cd14798">
    <property type="entry name" value="RX-CC_like"/>
    <property type="match status" value="1"/>
</dbReference>
<evidence type="ECO:0000313" key="11">
    <source>
        <dbReference type="EMBL" id="GJN12664.1"/>
    </source>
</evidence>
<evidence type="ECO:0000259" key="7">
    <source>
        <dbReference type="Pfam" id="PF00931"/>
    </source>
</evidence>
<feature type="domain" description="Disease resistance R13L4/SHOC-2-like LRR" evidence="10">
    <location>
        <begin position="275"/>
        <end position="551"/>
    </location>
</feature>
<feature type="domain" description="Disease resistance protein winged helix" evidence="9">
    <location>
        <begin position="661"/>
        <end position="729"/>
    </location>
</feature>
<dbReference type="Pfam" id="PF23559">
    <property type="entry name" value="WHD_DRP"/>
    <property type="match status" value="1"/>
</dbReference>
<evidence type="ECO:0000256" key="3">
    <source>
        <dbReference type="ARBA" id="ARBA00022737"/>
    </source>
</evidence>
<gene>
    <name evidence="11" type="primary">ga30960</name>
    <name evidence="11" type="ORF">PR202_ga30960</name>
</gene>
<dbReference type="SUPFAM" id="SSF52058">
    <property type="entry name" value="L domain-like"/>
    <property type="match status" value="2"/>
</dbReference>
<dbReference type="Gene3D" id="3.80.10.10">
    <property type="entry name" value="Ribonuclease Inhibitor"/>
    <property type="match status" value="2"/>
</dbReference>
<feature type="domain" description="Disease resistance R13L4/SHOC-2-like LRR" evidence="10">
    <location>
        <begin position="782"/>
        <end position="1131"/>
    </location>
</feature>
<keyword evidence="2" id="KW-0433">Leucine-rich repeat</keyword>
<evidence type="ECO:0000259" key="10">
    <source>
        <dbReference type="Pfam" id="PF23598"/>
    </source>
</evidence>
<evidence type="ECO:0000256" key="5">
    <source>
        <dbReference type="ARBA" id="ARBA00022821"/>
    </source>
</evidence>
<evidence type="ECO:0000256" key="6">
    <source>
        <dbReference type="ARBA" id="ARBA00023054"/>
    </source>
</evidence>
<sequence length="1171" mass="132520">MAAAGIAVSVSAGVMKPLLEKLTKLMGNEYKKLKGLRKEVNFLMHELPDMNALLERMDNADKLDPQAKIWRKDIIDMSYDIEDYIDDFMSRIGEGGDEVGLLQKASHCLKTFKDRYRQAKQIKKIKAKVIQASDRRKRYMFDQSMFATTPITVDPRLSALYVKSASLVGIDSQKNEIVRWVMDEEQQLKVMSIVGFGGLGKTTLANEVYREVGGKFNCKAFISISQNPDIIKLLNSIMLQLGLQPYSHTCEPQDLINKIIGYLQDMSSLTEIVDVPSLSHLSTYWLAGRMRLPDGIDKVKSLRSLGTFCLEESSLENIMSVGELTDLRELLFRWCNGKKGVVAMPMAIAALITCLEKLGNLRVLHLLSTKTFCCGDAMLEPIFSPPFYKIEELYLNQLMFSSVPRWIGHLRCLRELDLQAKHIFQEDINIIGTRLTSLFRLFLRMVHVPTERLVIGCSTGFKVLKLFYFYCDGVSCLTFEAGAMPNLQVLRLAIDPEEWDKATPVGLQHLPSLKILGLSVEPDVDVFGTAAEEVMTDVFQKAADALPTRPAVEIDQVYFNPYPSLASIVSNVIAQKFRFRYAPPPPIRTPQSSLRRRSRVNGRLKLIADGELARLADDSNTDEPRLTVEQNIMLSNVKNPIRIFLVISRHAFCILVLTQRIKISGDELVKRWVAEGFVSCSGKKDVWDVAESYFYELANRSMIQPMHEYDDDIGIRLYCRLHDMMLELILRKCREDNFISLMDGPEMMPEGQDKVVRRLTMDFRDAEGSMTEVMGNTSHLSHVRSLTILGGNYRIPNLAKFKFMRLLFLDVDNFETAIDLTGINHLSQLRYLRVQGEGNKVLLPTQIRGLQFLETLDLSELSDCCGLPEIVDVPCLSHLSVGLYEEMRLPDGIGKVKSLRSLGGFCLVKSSIESITSMGELADLQDLLLTDWTRDKRGDVPMPMAVTALITSLEKLGNLRILNLLSRPSFCCGDAMLEPSFSPPFCKIEQLNPGVLMFSSVPRWIGHLRCLSRLWLQAKHILQEDFNIIGIGLPSLIRLFLWIVHVPTERIVIGRSMGFKVLKWFRFDCDGVSCLTFEEGAMPDLDLLELAIDPDEWDKTTPAGLHHLQSLKRVKVYSVEPYGVIMRTYENTVAAIALMKSVFQEAVNALLTRPALYVGGGWRRPKEWRTT</sequence>
<dbReference type="Pfam" id="PF18052">
    <property type="entry name" value="Rx_N"/>
    <property type="match status" value="1"/>
</dbReference>
<dbReference type="GO" id="GO:0043531">
    <property type="term" value="F:ADP binding"/>
    <property type="evidence" value="ECO:0007669"/>
    <property type="project" value="InterPro"/>
</dbReference>
<dbReference type="PANTHER" id="PTHR19338">
    <property type="entry name" value="TRANSLOCASE OF INNER MITOCHONDRIAL MEMBRANE 13 HOMOLOG"/>
    <property type="match status" value="1"/>
</dbReference>
<dbReference type="InterPro" id="IPR058922">
    <property type="entry name" value="WHD_DRP"/>
</dbReference>
<reference evidence="11" key="2">
    <citation type="submission" date="2021-12" db="EMBL/GenBank/DDBJ databases">
        <title>Resequencing data analysis of finger millet.</title>
        <authorList>
            <person name="Hatakeyama M."/>
            <person name="Aluri S."/>
            <person name="Balachadran M.T."/>
            <person name="Sivarajan S.R."/>
            <person name="Poveda L."/>
            <person name="Shimizu-Inatsugi R."/>
            <person name="Schlapbach R."/>
            <person name="Sreeman S.M."/>
            <person name="Shimizu K.K."/>
        </authorList>
    </citation>
    <scope>NUCLEOTIDE SEQUENCE</scope>
</reference>
<keyword evidence="5" id="KW-0611">Plant defense</keyword>
<keyword evidence="6" id="KW-0175">Coiled coil</keyword>
<reference evidence="11" key="1">
    <citation type="journal article" date="2018" name="DNA Res.">
        <title>Multiple hybrid de novo genome assembly of finger millet, an orphan allotetraploid crop.</title>
        <authorList>
            <person name="Hatakeyama M."/>
            <person name="Aluri S."/>
            <person name="Balachadran M.T."/>
            <person name="Sivarajan S.R."/>
            <person name="Patrignani A."/>
            <person name="Gruter S."/>
            <person name="Poveda L."/>
            <person name="Shimizu-Inatsugi R."/>
            <person name="Baeten J."/>
            <person name="Francoijs K.J."/>
            <person name="Nataraja K.N."/>
            <person name="Reddy Y.A.N."/>
            <person name="Phadnis S."/>
            <person name="Ravikumar R.L."/>
            <person name="Schlapbach R."/>
            <person name="Sreeman S.M."/>
            <person name="Shimizu K.K."/>
        </authorList>
    </citation>
    <scope>NUCLEOTIDE SEQUENCE</scope>
</reference>
<evidence type="ECO:0000256" key="2">
    <source>
        <dbReference type="ARBA" id="ARBA00022614"/>
    </source>
</evidence>
<dbReference type="InterPro" id="IPR038005">
    <property type="entry name" value="RX-like_CC"/>
</dbReference>
<dbReference type="InterPro" id="IPR027417">
    <property type="entry name" value="P-loop_NTPase"/>
</dbReference>
<comment type="caution">
    <text evidence="11">The sequence shown here is derived from an EMBL/GenBank/DDBJ whole genome shotgun (WGS) entry which is preliminary data.</text>
</comment>
<dbReference type="Pfam" id="PF23598">
    <property type="entry name" value="LRR_14"/>
    <property type="match status" value="2"/>
</dbReference>
<evidence type="ECO:0000256" key="4">
    <source>
        <dbReference type="ARBA" id="ARBA00022741"/>
    </source>
</evidence>
<protein>
    <submittedName>
        <fullName evidence="11">Uncharacterized protein</fullName>
    </submittedName>
</protein>
<dbReference type="EMBL" id="BQKI01000023">
    <property type="protein sequence ID" value="GJN12664.1"/>
    <property type="molecule type" value="Genomic_DNA"/>
</dbReference>
<dbReference type="InterPro" id="IPR055414">
    <property type="entry name" value="LRR_R13L4/SHOC2-like"/>
</dbReference>
<dbReference type="InterPro" id="IPR041118">
    <property type="entry name" value="Rx_N"/>
</dbReference>
<dbReference type="AlphaFoldDB" id="A0AAV5DQR7"/>
<evidence type="ECO:0000256" key="1">
    <source>
        <dbReference type="ARBA" id="ARBA00008894"/>
    </source>
</evidence>
<organism evidence="11 12">
    <name type="scientific">Eleusine coracana subsp. coracana</name>
    <dbReference type="NCBI Taxonomy" id="191504"/>
    <lineage>
        <taxon>Eukaryota</taxon>
        <taxon>Viridiplantae</taxon>
        <taxon>Streptophyta</taxon>
        <taxon>Embryophyta</taxon>
        <taxon>Tracheophyta</taxon>
        <taxon>Spermatophyta</taxon>
        <taxon>Magnoliopsida</taxon>
        <taxon>Liliopsida</taxon>
        <taxon>Poales</taxon>
        <taxon>Poaceae</taxon>
        <taxon>PACMAD clade</taxon>
        <taxon>Chloridoideae</taxon>
        <taxon>Cynodonteae</taxon>
        <taxon>Eleusininae</taxon>
        <taxon>Eleusine</taxon>
    </lineage>
</organism>
<evidence type="ECO:0000259" key="8">
    <source>
        <dbReference type="Pfam" id="PF18052"/>
    </source>
</evidence>
<dbReference type="PANTHER" id="PTHR19338:SF65">
    <property type="entry name" value="OS06G0163900 PROTEIN"/>
    <property type="match status" value="1"/>
</dbReference>
<keyword evidence="12" id="KW-1185">Reference proteome</keyword>
<dbReference type="GO" id="GO:0006952">
    <property type="term" value="P:defense response"/>
    <property type="evidence" value="ECO:0007669"/>
    <property type="project" value="UniProtKB-KW"/>
</dbReference>
<proteinExistence type="inferred from homology"/>
<dbReference type="InterPro" id="IPR032675">
    <property type="entry name" value="LRR_dom_sf"/>
</dbReference>
<feature type="domain" description="NB-ARC" evidence="7">
    <location>
        <begin position="172"/>
        <end position="272"/>
    </location>
</feature>
<dbReference type="PRINTS" id="PR00364">
    <property type="entry name" value="DISEASERSIST"/>
</dbReference>
<name>A0AAV5DQR7_ELECO</name>
<comment type="similarity">
    <text evidence="1">Belongs to the disease resistance NB-LRR family.</text>
</comment>
<keyword evidence="3" id="KW-0677">Repeat</keyword>
<dbReference type="Gene3D" id="1.20.5.4130">
    <property type="match status" value="1"/>
</dbReference>
<evidence type="ECO:0000313" key="12">
    <source>
        <dbReference type="Proteomes" id="UP001054889"/>
    </source>
</evidence>
<dbReference type="Gene3D" id="3.40.50.300">
    <property type="entry name" value="P-loop containing nucleotide triphosphate hydrolases"/>
    <property type="match status" value="1"/>
</dbReference>
<dbReference type="SUPFAM" id="SSF52540">
    <property type="entry name" value="P-loop containing nucleoside triphosphate hydrolases"/>
    <property type="match status" value="1"/>
</dbReference>
<dbReference type="Proteomes" id="UP001054889">
    <property type="component" value="Unassembled WGS sequence"/>
</dbReference>
<dbReference type="InterPro" id="IPR002182">
    <property type="entry name" value="NB-ARC"/>
</dbReference>
<dbReference type="GO" id="GO:0051707">
    <property type="term" value="P:response to other organism"/>
    <property type="evidence" value="ECO:0007669"/>
    <property type="project" value="UniProtKB-ARBA"/>
</dbReference>
<evidence type="ECO:0000259" key="9">
    <source>
        <dbReference type="Pfam" id="PF23559"/>
    </source>
</evidence>